<feature type="region of interest" description="Disordered" evidence="2">
    <location>
        <begin position="243"/>
        <end position="403"/>
    </location>
</feature>
<dbReference type="Proteomes" id="UP000062260">
    <property type="component" value="Chromosome"/>
</dbReference>
<gene>
    <name evidence="3" type="ORF">AWM75_05110</name>
</gene>
<dbReference type="STRING" id="128944.AWM75_05110"/>
<organism evidence="3 4">
    <name type="scientific">Aerococcus urinaehominis</name>
    <dbReference type="NCBI Taxonomy" id="128944"/>
    <lineage>
        <taxon>Bacteria</taxon>
        <taxon>Bacillati</taxon>
        <taxon>Bacillota</taxon>
        <taxon>Bacilli</taxon>
        <taxon>Lactobacillales</taxon>
        <taxon>Aerococcaceae</taxon>
        <taxon>Aerococcus</taxon>
    </lineage>
</organism>
<evidence type="ECO:0000256" key="1">
    <source>
        <dbReference type="SAM" id="Coils"/>
    </source>
</evidence>
<keyword evidence="4" id="KW-1185">Reference proteome</keyword>
<keyword evidence="1" id="KW-0175">Coiled coil</keyword>
<dbReference type="AlphaFoldDB" id="A0A0X8FLC1"/>
<evidence type="ECO:0000313" key="3">
    <source>
        <dbReference type="EMBL" id="AMB99410.1"/>
    </source>
</evidence>
<dbReference type="RefSeq" id="WP_067979093.1">
    <property type="nucleotide sequence ID" value="NZ_CP014163.1"/>
</dbReference>
<protein>
    <submittedName>
        <fullName evidence="3">Uncharacterized protein</fullName>
    </submittedName>
</protein>
<proteinExistence type="predicted"/>
<reference evidence="4" key="2">
    <citation type="submission" date="2016-01" db="EMBL/GenBank/DDBJ databases">
        <title>Six Aerococcus type strain genome sequencing and assembly using PacBio and Illumina Hiseq.</title>
        <authorList>
            <person name="Carkaci D."/>
            <person name="Dargis R."/>
            <person name="Nielsen X.C."/>
            <person name="Skovgaard O."/>
            <person name="Fuursted K."/>
            <person name="Christensen J.J."/>
        </authorList>
    </citation>
    <scope>NUCLEOTIDE SEQUENCE [LARGE SCALE GENOMIC DNA]</scope>
    <source>
        <strain evidence="4">CCUG42038B</strain>
    </source>
</reference>
<dbReference type="OrthoDB" id="2134588at2"/>
<dbReference type="KEGG" id="auh:AWM75_05110"/>
<sequence length="403" mass="44344">MAKRKKANRGLVIIMGILAVVVIASVGVYASRVINVDKNAGLVQTDKYAELRDRLDSLYYDESKVFLKENITADEIEAVGKEVAKADDKELKDQFADLETRFDALSQTNNLFDKIDGQVPLNGATMLEYVRLKDNATEKDIKKVEKAFAKQLKDTDEDGFYKVIASLLDQAKQQEALFTEVNKQIEDLKKNKDLTYEDLADQLADLRQEINKMDNNYVKARLLRLLGEADRDLTKLIGEREVKEAEDRGLSKEEVEKRRQEAEARARQAENRQRELNQQSQTVESQAPVQSSQQPSLRPSQPASRRNSQSQAPANRPSQASPSTSSQASSQEQPPTPAPEPSPSNEPPADSLKEIELPEASQPTEPSQPQPPAADSGESAPAPDSGAGEAPAGGETSTGEAAE</sequence>
<accession>A0A0X8FLC1</accession>
<feature type="coiled-coil region" evidence="1">
    <location>
        <begin position="171"/>
        <end position="223"/>
    </location>
</feature>
<evidence type="ECO:0000256" key="2">
    <source>
        <dbReference type="SAM" id="MobiDB-lite"/>
    </source>
</evidence>
<feature type="compositionally biased region" description="Low complexity" evidence="2">
    <location>
        <begin position="285"/>
        <end position="306"/>
    </location>
</feature>
<evidence type="ECO:0000313" key="4">
    <source>
        <dbReference type="Proteomes" id="UP000062260"/>
    </source>
</evidence>
<feature type="compositionally biased region" description="Basic and acidic residues" evidence="2">
    <location>
        <begin position="243"/>
        <end position="275"/>
    </location>
</feature>
<feature type="compositionally biased region" description="Low complexity" evidence="2">
    <location>
        <begin position="317"/>
        <end position="333"/>
    </location>
</feature>
<name>A0A0X8FLC1_9LACT</name>
<feature type="compositionally biased region" description="Pro residues" evidence="2">
    <location>
        <begin position="334"/>
        <end position="346"/>
    </location>
</feature>
<reference evidence="3 4" key="1">
    <citation type="journal article" date="2016" name="Genome Announc.">
        <title>Complete Genome Sequences of Aerococcus christensenii CCUG 28831T, Aerococcus sanguinicola CCUG 43001T, Aerococcus urinae CCUG 36881T, Aerococcus urinaeequi CCUG 28094T, Aerococcus urinaehominis CCUG 42038 BT, and Aerococcus viridans CCUG 4311T.</title>
        <authorList>
            <person name="Carkaci D."/>
            <person name="Dargis R."/>
            <person name="Nielsen X.C."/>
            <person name="Skovgaard O."/>
            <person name="Fuursted K."/>
            <person name="Christensen J.J."/>
        </authorList>
    </citation>
    <scope>NUCLEOTIDE SEQUENCE [LARGE SCALE GENOMIC DNA]</scope>
    <source>
        <strain evidence="3 4">CCUG42038B</strain>
    </source>
</reference>
<dbReference type="EMBL" id="CP014163">
    <property type="protein sequence ID" value="AMB99410.1"/>
    <property type="molecule type" value="Genomic_DNA"/>
</dbReference>